<proteinExistence type="predicted"/>
<dbReference type="Gene3D" id="3.40.228.10">
    <property type="entry name" value="Dimethylsulfoxide Reductase, domain 2"/>
    <property type="match status" value="1"/>
</dbReference>
<feature type="region of interest" description="Disordered" evidence="1">
    <location>
        <begin position="46"/>
        <end position="72"/>
    </location>
</feature>
<sequence length="72" mass="8039">MLDRLDGPNPPRLVCIDPRRTKVAERATVHLPIRNGTDLALMRRAGRRHRPRRGDLRHGRAAGVDGRAASGR</sequence>
<dbReference type="SUPFAM" id="SSF53706">
    <property type="entry name" value="Formate dehydrogenase/DMSO reductase, domains 1-3"/>
    <property type="match status" value="1"/>
</dbReference>
<keyword evidence="3" id="KW-1185">Reference proteome</keyword>
<evidence type="ECO:0000313" key="3">
    <source>
        <dbReference type="Proteomes" id="UP000501240"/>
    </source>
</evidence>
<evidence type="ECO:0000313" key="2">
    <source>
        <dbReference type="EMBL" id="QKG27026.1"/>
    </source>
</evidence>
<reference evidence="2 3" key="1">
    <citation type="submission" date="2020-05" db="EMBL/GenBank/DDBJ databases">
        <title>Actinomadura verrucosospora NRRL-B18236 (PFL_A860) Genome sequencing and assembly.</title>
        <authorList>
            <person name="Samborskyy M."/>
        </authorList>
    </citation>
    <scope>NUCLEOTIDE SEQUENCE [LARGE SCALE GENOMIC DNA]</scope>
    <source>
        <strain evidence="2 3">NRRL:B18236</strain>
    </source>
</reference>
<protein>
    <submittedName>
        <fullName evidence="2">Uncharacterized protein</fullName>
    </submittedName>
</protein>
<evidence type="ECO:0000256" key="1">
    <source>
        <dbReference type="SAM" id="MobiDB-lite"/>
    </source>
</evidence>
<organism evidence="2 3">
    <name type="scientific">Actinomadura verrucosospora</name>
    <dbReference type="NCBI Taxonomy" id="46165"/>
    <lineage>
        <taxon>Bacteria</taxon>
        <taxon>Bacillati</taxon>
        <taxon>Actinomycetota</taxon>
        <taxon>Actinomycetes</taxon>
        <taxon>Streptosporangiales</taxon>
        <taxon>Thermomonosporaceae</taxon>
        <taxon>Actinomadura</taxon>
    </lineage>
</organism>
<name>A0A7D4A2M5_ACTVE</name>
<dbReference type="RefSeq" id="WP_216858155.1">
    <property type="nucleotide sequence ID" value="NZ_CP053892.1"/>
</dbReference>
<accession>A0A7D4A2M5</accession>
<dbReference type="Proteomes" id="UP000501240">
    <property type="component" value="Chromosome"/>
</dbReference>
<dbReference type="EMBL" id="CP053892">
    <property type="protein sequence ID" value="QKG27026.1"/>
    <property type="molecule type" value="Genomic_DNA"/>
</dbReference>
<gene>
    <name evidence="2" type="ORF">ACTIVE_8679</name>
</gene>
<dbReference type="AlphaFoldDB" id="A0A7D4A2M5"/>